<gene>
    <name evidence="1" type="ORF">ACFPRC_34370</name>
</gene>
<sequence>MAASGVWMTADATAGATPPGVGATLYRPGRHPEQKVSAHTATVPAHPAVLALLDRTEPAMRSAFHGRCPDVLLLSAVAAEAETSLTVEGLAAWTTETLLERLRRLLRGSLLTAVLLREPHDPAGGRPIPPCSSCAPALVALGVRYDGPVPP</sequence>
<dbReference type="Proteomes" id="UP001595855">
    <property type="component" value="Unassembled WGS sequence"/>
</dbReference>
<keyword evidence="2" id="KW-1185">Reference proteome</keyword>
<reference evidence="2" key="1">
    <citation type="journal article" date="2019" name="Int. J. Syst. Evol. Microbiol.">
        <title>The Global Catalogue of Microorganisms (GCM) 10K type strain sequencing project: providing services to taxonomists for standard genome sequencing and annotation.</title>
        <authorList>
            <consortium name="The Broad Institute Genomics Platform"/>
            <consortium name="The Broad Institute Genome Sequencing Center for Infectious Disease"/>
            <person name="Wu L."/>
            <person name="Ma J."/>
        </authorList>
    </citation>
    <scope>NUCLEOTIDE SEQUENCE [LARGE SCALE GENOMIC DNA]</scope>
    <source>
        <strain evidence="2">CGMCC 4.1542</strain>
    </source>
</reference>
<organism evidence="1 2">
    <name type="scientific">Streptomyces lienomycini</name>
    <dbReference type="NCBI Taxonomy" id="284035"/>
    <lineage>
        <taxon>Bacteria</taxon>
        <taxon>Bacillati</taxon>
        <taxon>Actinomycetota</taxon>
        <taxon>Actinomycetes</taxon>
        <taxon>Kitasatosporales</taxon>
        <taxon>Streptomycetaceae</taxon>
        <taxon>Streptomyces</taxon>
    </lineage>
</organism>
<protein>
    <submittedName>
        <fullName evidence="1">YwqJ-related putative deaminase</fullName>
    </submittedName>
</protein>
<accession>A0ABV9X391</accession>
<name>A0ABV9X391_9ACTN</name>
<proteinExistence type="predicted"/>
<comment type="caution">
    <text evidence="1">The sequence shown here is derived from an EMBL/GenBank/DDBJ whole genome shotgun (WGS) entry which is preliminary data.</text>
</comment>
<evidence type="ECO:0000313" key="1">
    <source>
        <dbReference type="EMBL" id="MFC5019936.1"/>
    </source>
</evidence>
<dbReference type="Pfam" id="PF14431">
    <property type="entry name" value="YwqJ-deaminase"/>
    <property type="match status" value="1"/>
</dbReference>
<dbReference type="EMBL" id="JBHSJO010000001">
    <property type="protein sequence ID" value="MFC5019936.1"/>
    <property type="molecule type" value="Genomic_DNA"/>
</dbReference>
<dbReference type="RefSeq" id="WP_271414065.1">
    <property type="nucleotide sequence ID" value="NZ_BAAATN010000007.1"/>
</dbReference>
<evidence type="ECO:0000313" key="2">
    <source>
        <dbReference type="Proteomes" id="UP001595855"/>
    </source>
</evidence>
<dbReference type="InterPro" id="IPR025968">
    <property type="entry name" value="YwqJ_deaminase"/>
</dbReference>